<evidence type="ECO:0000256" key="1">
    <source>
        <dbReference type="ARBA" id="ARBA00023015"/>
    </source>
</evidence>
<organism evidence="6 7">
    <name type="scientific">Desulfuromonas acetoxidans (strain DSM 684 / 11070)</name>
    <dbReference type="NCBI Taxonomy" id="281689"/>
    <lineage>
        <taxon>Bacteria</taxon>
        <taxon>Pseudomonadati</taxon>
        <taxon>Thermodesulfobacteriota</taxon>
        <taxon>Desulfuromonadia</taxon>
        <taxon>Desulfuromonadales</taxon>
        <taxon>Desulfuromonadaceae</taxon>
        <taxon>Desulfuromonas</taxon>
    </lineage>
</organism>
<dbReference type="RefSeq" id="WP_006001156.1">
    <property type="nucleotide sequence ID" value="NZ_AAEW02000012.1"/>
</dbReference>
<dbReference type="PRINTS" id="PR00455">
    <property type="entry name" value="HTHTETR"/>
</dbReference>
<comment type="caution">
    <text evidence="6">The sequence shown here is derived from an EMBL/GenBank/DDBJ whole genome shotgun (WGS) entry which is preliminary data.</text>
</comment>
<evidence type="ECO:0000313" key="7">
    <source>
        <dbReference type="Proteomes" id="UP000005695"/>
    </source>
</evidence>
<accession>Q1JYH8</accession>
<proteinExistence type="predicted"/>
<evidence type="ECO:0000256" key="4">
    <source>
        <dbReference type="PROSITE-ProRule" id="PRU00335"/>
    </source>
</evidence>
<dbReference type="OrthoDB" id="6430772at2"/>
<keyword evidence="7" id="KW-1185">Reference proteome</keyword>
<protein>
    <submittedName>
        <fullName evidence="6">Transcriptional regulator, TetR family</fullName>
    </submittedName>
</protein>
<evidence type="ECO:0000256" key="2">
    <source>
        <dbReference type="ARBA" id="ARBA00023125"/>
    </source>
</evidence>
<keyword evidence="1" id="KW-0805">Transcription regulation</keyword>
<evidence type="ECO:0000259" key="5">
    <source>
        <dbReference type="PROSITE" id="PS50977"/>
    </source>
</evidence>
<dbReference type="Proteomes" id="UP000005695">
    <property type="component" value="Unassembled WGS sequence"/>
</dbReference>
<reference evidence="6" key="1">
    <citation type="submission" date="2006-05" db="EMBL/GenBank/DDBJ databases">
        <title>Annotation of the draft genome assembly of Desulfuromonas acetoxidans DSM 684.</title>
        <authorList>
            <consortium name="US DOE Joint Genome Institute (JGI-ORNL)"/>
            <person name="Larimer F."/>
            <person name="Land M."/>
            <person name="Hauser L."/>
        </authorList>
    </citation>
    <scope>NUCLEOTIDE SEQUENCE [LARGE SCALE GENOMIC DNA]</scope>
    <source>
        <strain evidence="6">DSM 684</strain>
    </source>
</reference>
<dbReference type="GO" id="GO:0003700">
    <property type="term" value="F:DNA-binding transcription factor activity"/>
    <property type="evidence" value="ECO:0007669"/>
    <property type="project" value="TreeGrafter"/>
</dbReference>
<dbReference type="PROSITE" id="PS50977">
    <property type="entry name" value="HTH_TETR_2"/>
    <property type="match status" value="1"/>
</dbReference>
<reference evidence="6" key="2">
    <citation type="submission" date="2006-05" db="EMBL/GenBank/DDBJ databases">
        <title>Sequencing of the draft genome and assembly of Desulfuromonas acetoxidans DSM 684.</title>
        <authorList>
            <consortium name="US DOE Joint Genome Institute (JGI-PGF)"/>
            <person name="Copeland A."/>
            <person name="Lucas S."/>
            <person name="Lapidus A."/>
            <person name="Barry K."/>
            <person name="Detter J.C."/>
            <person name="Glavina del Rio T."/>
            <person name="Hammon N."/>
            <person name="Israni S."/>
            <person name="Dalin E."/>
            <person name="Tice H."/>
            <person name="Bruce D."/>
            <person name="Pitluck S."/>
            <person name="Richardson P."/>
        </authorList>
    </citation>
    <scope>NUCLEOTIDE SEQUENCE [LARGE SCALE GENOMIC DNA]</scope>
    <source>
        <strain evidence="6">DSM 684</strain>
    </source>
</reference>
<dbReference type="Gene3D" id="1.10.357.10">
    <property type="entry name" value="Tetracycline Repressor, domain 2"/>
    <property type="match status" value="1"/>
</dbReference>
<dbReference type="AlphaFoldDB" id="Q1JYH8"/>
<dbReference type="InterPro" id="IPR001647">
    <property type="entry name" value="HTH_TetR"/>
</dbReference>
<dbReference type="EMBL" id="AAEW02000012">
    <property type="protein sequence ID" value="EAT15228.1"/>
    <property type="molecule type" value="Genomic_DNA"/>
</dbReference>
<dbReference type="GO" id="GO:0000976">
    <property type="term" value="F:transcription cis-regulatory region binding"/>
    <property type="evidence" value="ECO:0007669"/>
    <property type="project" value="TreeGrafter"/>
</dbReference>
<dbReference type="PANTHER" id="PTHR30055:SF234">
    <property type="entry name" value="HTH-TYPE TRANSCRIPTIONAL REGULATOR BETI"/>
    <property type="match status" value="1"/>
</dbReference>
<dbReference type="Pfam" id="PF00440">
    <property type="entry name" value="TetR_N"/>
    <property type="match status" value="1"/>
</dbReference>
<keyword evidence="3" id="KW-0804">Transcription</keyword>
<dbReference type="SUPFAM" id="SSF46689">
    <property type="entry name" value="Homeodomain-like"/>
    <property type="match status" value="1"/>
</dbReference>
<feature type="domain" description="HTH tetR-type" evidence="5">
    <location>
        <begin position="7"/>
        <end position="67"/>
    </location>
</feature>
<evidence type="ECO:0000256" key="3">
    <source>
        <dbReference type="ARBA" id="ARBA00023163"/>
    </source>
</evidence>
<feature type="DNA-binding region" description="H-T-H motif" evidence="4">
    <location>
        <begin position="30"/>
        <end position="49"/>
    </location>
</feature>
<name>Q1JYH8_DESA6</name>
<sequence length="210" mass="23548">MVQVLKDHVKQQISKVAEQLFARVGYQKATMGMIAEEAGVATGTIYKYYTNKQALFESIITEAFVAEFKQLTHKRVASLIDPSRAKESVSIDSGAAGQLLRFWIDNRLKVIILLARAEGSRYASFEHDYIQAMTQQALVHLPLTHPNFNDSKIFRFVFNARLVDTVKGIVSILETFDQKQDIRDAFALGWTYHFAGISAVIANCSQGGKQ</sequence>
<dbReference type="PANTHER" id="PTHR30055">
    <property type="entry name" value="HTH-TYPE TRANSCRIPTIONAL REGULATOR RUTR"/>
    <property type="match status" value="1"/>
</dbReference>
<dbReference type="InterPro" id="IPR009057">
    <property type="entry name" value="Homeodomain-like_sf"/>
</dbReference>
<keyword evidence="2 4" id="KW-0238">DNA-binding</keyword>
<gene>
    <name evidence="6" type="ORF">Dace_1197</name>
</gene>
<evidence type="ECO:0000313" key="6">
    <source>
        <dbReference type="EMBL" id="EAT15228.1"/>
    </source>
</evidence>
<dbReference type="InterPro" id="IPR050109">
    <property type="entry name" value="HTH-type_TetR-like_transc_reg"/>
</dbReference>